<comment type="caution">
    <text evidence="2">The sequence shown here is derived from an EMBL/GenBank/DDBJ whole genome shotgun (WGS) entry which is preliminary data.</text>
</comment>
<dbReference type="Pfam" id="PF12680">
    <property type="entry name" value="SnoaL_2"/>
    <property type="match status" value="1"/>
</dbReference>
<protein>
    <submittedName>
        <fullName evidence="2">Nuclear transport factor 2 family protein</fullName>
    </submittedName>
</protein>
<feature type="domain" description="SnoaL-like" evidence="1">
    <location>
        <begin position="12"/>
        <end position="120"/>
    </location>
</feature>
<evidence type="ECO:0000313" key="3">
    <source>
        <dbReference type="Proteomes" id="UP001141950"/>
    </source>
</evidence>
<sequence>MINEEIQEIIGKYVAAYNTFDMEGMMSLLHQDIVFRNFANGEMNAETSGIQEFRELAERSAQIFSSRCQTVTDWLIADGNAEVQIDYEAILAVDLPNGLKAGEKIQLKGKSVFEIFEGKIGRIEDYS</sequence>
<dbReference type="Proteomes" id="UP001141950">
    <property type="component" value="Unassembled WGS sequence"/>
</dbReference>
<proteinExistence type="predicted"/>
<dbReference type="EMBL" id="JANIPJ010000007">
    <property type="protein sequence ID" value="MCR2804618.1"/>
    <property type="molecule type" value="Genomic_DNA"/>
</dbReference>
<dbReference type="Gene3D" id="3.10.450.50">
    <property type="match status" value="1"/>
</dbReference>
<name>A0A9X2MRS1_9BACL</name>
<evidence type="ECO:0000259" key="1">
    <source>
        <dbReference type="Pfam" id="PF12680"/>
    </source>
</evidence>
<keyword evidence="3" id="KW-1185">Reference proteome</keyword>
<dbReference type="InterPro" id="IPR037401">
    <property type="entry name" value="SnoaL-like"/>
</dbReference>
<dbReference type="InterPro" id="IPR032710">
    <property type="entry name" value="NTF2-like_dom_sf"/>
</dbReference>
<organism evidence="2 3">
    <name type="scientific">Paenibacillus soyae</name>
    <dbReference type="NCBI Taxonomy" id="2969249"/>
    <lineage>
        <taxon>Bacteria</taxon>
        <taxon>Bacillati</taxon>
        <taxon>Bacillota</taxon>
        <taxon>Bacilli</taxon>
        <taxon>Bacillales</taxon>
        <taxon>Paenibacillaceae</taxon>
        <taxon>Paenibacillus</taxon>
    </lineage>
</organism>
<dbReference type="SUPFAM" id="SSF54427">
    <property type="entry name" value="NTF2-like"/>
    <property type="match status" value="1"/>
</dbReference>
<dbReference type="AlphaFoldDB" id="A0A9X2MRS1"/>
<dbReference type="RefSeq" id="WP_257445761.1">
    <property type="nucleotide sequence ID" value="NZ_JANIPJ010000007.1"/>
</dbReference>
<reference evidence="2" key="1">
    <citation type="submission" date="2022-08" db="EMBL/GenBank/DDBJ databases">
        <title>The genomic sequence of strain Paenibacillus sp. SCIV0701.</title>
        <authorList>
            <person name="Zhao H."/>
        </authorList>
    </citation>
    <scope>NUCLEOTIDE SEQUENCE</scope>
    <source>
        <strain evidence="2">SCIV0701</strain>
    </source>
</reference>
<gene>
    <name evidence="2" type="ORF">NQZ67_12090</name>
</gene>
<accession>A0A9X2MRS1</accession>
<evidence type="ECO:0000313" key="2">
    <source>
        <dbReference type="EMBL" id="MCR2804618.1"/>
    </source>
</evidence>